<comment type="caution">
    <text evidence="2">The sequence shown here is derived from an EMBL/GenBank/DDBJ whole genome shotgun (WGS) entry which is preliminary data.</text>
</comment>
<dbReference type="AlphaFoldDB" id="A0A1F8CHS0"/>
<organism evidence="2 3">
    <name type="scientific">Candidatus Woesebacteria bacterium RIFOXYA1_FULL_40_18</name>
    <dbReference type="NCBI Taxonomy" id="1802532"/>
    <lineage>
        <taxon>Bacteria</taxon>
        <taxon>Candidatus Woeseibacteriota</taxon>
    </lineage>
</organism>
<dbReference type="EMBL" id="MGHS01000045">
    <property type="protein sequence ID" value="OGM75907.1"/>
    <property type="molecule type" value="Genomic_DNA"/>
</dbReference>
<protein>
    <submittedName>
        <fullName evidence="2">Uncharacterized protein</fullName>
    </submittedName>
</protein>
<evidence type="ECO:0000313" key="3">
    <source>
        <dbReference type="Proteomes" id="UP000177855"/>
    </source>
</evidence>
<dbReference type="Proteomes" id="UP000177855">
    <property type="component" value="Unassembled WGS sequence"/>
</dbReference>
<feature type="region of interest" description="Disordered" evidence="1">
    <location>
        <begin position="110"/>
        <end position="131"/>
    </location>
</feature>
<evidence type="ECO:0000256" key="1">
    <source>
        <dbReference type="SAM" id="MobiDB-lite"/>
    </source>
</evidence>
<sequence length="576" mass="64702">MLTPPSYLRLTGKKEEDSTFFASVDGLVYNLVSRWEVCKKDKLDPPHKEGFFDNMKDQAPIQMPEQPEDKSILNRRMSRREAIKSMGVAAGSLVASQILQACTPFIVQEPKPGIPPATEENQPTSQPEAEKPLYEVLDRQTVFDRTATNDVPVEKIYEELVRVYKSKPELKAERSEFDLFAIQINPKDSNQSLMYSFLTVTATEPDAKTFVAMIFQNPDNPANIGASPLQPAEFEQFGQKHGLLRIEYDPFTGGRVEPINVFEIPMPWQAWEQLTPEQRNTQAVRFYPTGVNIDEPIQVPGVLAKLSRYSVVTPTSTPEAMATNEPEPAQGLPRSEVNVEYGGVGVKFSFQVEPGLKGTYAFSSFGINPAFDKLYDEYSLTPEERWAKYWLFGCHRAWMRDTGRSEVSLDDYLAMAASGEGNTKFKIGGWDLRQEGDLPTILDVSPDEPVNVVIAKSTRYNGINLPLSYDTHKAGFMRDKNGVFTMVVSGDFLVADENKHYSLSLTNAVKAQIEAMFQLKPEQLAKNIPPSAYGVHVWDKEVLKLLWSRNPEIDADRNDKITAFGILKGDTMADTR</sequence>
<accession>A0A1F8CHS0</accession>
<evidence type="ECO:0000313" key="2">
    <source>
        <dbReference type="EMBL" id="OGM75907.1"/>
    </source>
</evidence>
<dbReference type="STRING" id="1802532.A2210_00930"/>
<proteinExistence type="predicted"/>
<reference evidence="2 3" key="1">
    <citation type="journal article" date="2016" name="Nat. Commun.">
        <title>Thousands of microbial genomes shed light on interconnected biogeochemical processes in an aquifer system.</title>
        <authorList>
            <person name="Anantharaman K."/>
            <person name="Brown C.T."/>
            <person name="Hug L.A."/>
            <person name="Sharon I."/>
            <person name="Castelle C.J."/>
            <person name="Probst A.J."/>
            <person name="Thomas B.C."/>
            <person name="Singh A."/>
            <person name="Wilkins M.J."/>
            <person name="Karaoz U."/>
            <person name="Brodie E.L."/>
            <person name="Williams K.H."/>
            <person name="Hubbard S.S."/>
            <person name="Banfield J.F."/>
        </authorList>
    </citation>
    <scope>NUCLEOTIDE SEQUENCE [LARGE SCALE GENOMIC DNA]</scope>
</reference>
<name>A0A1F8CHS0_9BACT</name>
<gene>
    <name evidence="2" type="ORF">A2210_00930</name>
</gene>